<dbReference type="Gene3D" id="2.20.25.240">
    <property type="match status" value="1"/>
</dbReference>
<gene>
    <name evidence="1" type="ORF">SFRICE_008144</name>
</gene>
<name>A0A2H1V2H5_SPOFR</name>
<evidence type="ECO:0000313" key="1">
    <source>
        <dbReference type="EMBL" id="SOQ35047.1"/>
    </source>
</evidence>
<dbReference type="AlphaFoldDB" id="A0A2H1V2H5"/>
<sequence length="144" mass="17046">MDMVHLIDTLNGKTWALFREHPYFYRYKTKNGHKWVCTTFPRCKSFIFLDDDNNLLDIETSRVKLITMLNGKQLVVYKGYTFYNQYAKKGPASLDRWRCTSQPRCKCFLILDKSLVIHEAQCDHMHPKKTLIKNHCGRNTLLLV</sequence>
<protein>
    <submittedName>
        <fullName evidence="1">SFRICE_008144</fullName>
    </submittedName>
</protein>
<accession>A0A2H1V2H5</accession>
<organism evidence="1">
    <name type="scientific">Spodoptera frugiperda</name>
    <name type="common">Fall armyworm</name>
    <dbReference type="NCBI Taxonomy" id="7108"/>
    <lineage>
        <taxon>Eukaryota</taxon>
        <taxon>Metazoa</taxon>
        <taxon>Ecdysozoa</taxon>
        <taxon>Arthropoda</taxon>
        <taxon>Hexapoda</taxon>
        <taxon>Insecta</taxon>
        <taxon>Pterygota</taxon>
        <taxon>Neoptera</taxon>
        <taxon>Endopterygota</taxon>
        <taxon>Lepidoptera</taxon>
        <taxon>Glossata</taxon>
        <taxon>Ditrysia</taxon>
        <taxon>Noctuoidea</taxon>
        <taxon>Noctuidae</taxon>
        <taxon>Amphipyrinae</taxon>
        <taxon>Spodoptera</taxon>
    </lineage>
</organism>
<reference evidence="1" key="1">
    <citation type="submission" date="2016-07" db="EMBL/GenBank/DDBJ databases">
        <authorList>
            <person name="Bretaudeau A."/>
        </authorList>
    </citation>
    <scope>NUCLEOTIDE SEQUENCE</scope>
    <source>
        <strain evidence="1">Rice</strain>
        <tissue evidence="1">Whole body</tissue>
    </source>
</reference>
<dbReference type="EMBL" id="ODYU01000374">
    <property type="protein sequence ID" value="SOQ35047.1"/>
    <property type="molecule type" value="Genomic_DNA"/>
</dbReference>
<proteinExistence type="predicted"/>